<dbReference type="GO" id="GO:0006729">
    <property type="term" value="P:tetrahydrobiopterin biosynthetic process"/>
    <property type="evidence" value="ECO:0007669"/>
    <property type="project" value="InterPro"/>
</dbReference>
<organism evidence="5 6">
    <name type="scientific">Thiocapsa roseopersicina</name>
    <dbReference type="NCBI Taxonomy" id="1058"/>
    <lineage>
        <taxon>Bacteria</taxon>
        <taxon>Pseudomonadati</taxon>
        <taxon>Pseudomonadota</taxon>
        <taxon>Gammaproteobacteria</taxon>
        <taxon>Chromatiales</taxon>
        <taxon>Chromatiaceae</taxon>
        <taxon>Thiocapsa</taxon>
    </lineage>
</organism>
<evidence type="ECO:0000256" key="2">
    <source>
        <dbReference type="ARBA" id="ARBA00006472"/>
    </source>
</evidence>
<dbReference type="NCBIfam" id="NF002018">
    <property type="entry name" value="PRK00823.1-3"/>
    <property type="match status" value="1"/>
</dbReference>
<keyword evidence="6" id="KW-1185">Reference proteome</keyword>
<dbReference type="InterPro" id="IPR036428">
    <property type="entry name" value="PCD_sf"/>
</dbReference>
<dbReference type="InterPro" id="IPR001533">
    <property type="entry name" value="Pterin_deHydtase"/>
</dbReference>
<protein>
    <recommendedName>
        <fullName evidence="4">Putative pterin-4-alpha-carbinolamine dehydratase</fullName>
        <shortName evidence="4">PHS</shortName>
        <ecNumber evidence="4">4.2.1.96</ecNumber>
    </recommendedName>
    <alternativeName>
        <fullName evidence="4">4-alpha-hydroxy-tetrahydropterin dehydratase</fullName>
    </alternativeName>
    <alternativeName>
        <fullName evidence="4">Pterin carbinolamine dehydratase</fullName>
        <shortName evidence="4">PCD</shortName>
    </alternativeName>
</protein>
<proteinExistence type="inferred from homology"/>
<accession>A0A1H3C855</accession>
<dbReference type="OrthoDB" id="9794987at2"/>
<dbReference type="AlphaFoldDB" id="A0A1H3C855"/>
<evidence type="ECO:0000256" key="3">
    <source>
        <dbReference type="ARBA" id="ARBA00023239"/>
    </source>
</evidence>
<evidence type="ECO:0000313" key="6">
    <source>
        <dbReference type="Proteomes" id="UP000198816"/>
    </source>
</evidence>
<dbReference type="EMBL" id="FNNZ01000031">
    <property type="protein sequence ID" value="SDX50078.1"/>
    <property type="molecule type" value="Genomic_DNA"/>
</dbReference>
<reference evidence="6" key="1">
    <citation type="submission" date="2016-10" db="EMBL/GenBank/DDBJ databases">
        <authorList>
            <person name="Varghese N."/>
            <person name="Submissions S."/>
        </authorList>
    </citation>
    <scope>NUCLEOTIDE SEQUENCE [LARGE SCALE GENOMIC DNA]</scope>
    <source>
        <strain evidence="6">DSM 217</strain>
    </source>
</reference>
<dbReference type="PANTHER" id="PTHR12599:SF0">
    <property type="entry name" value="PTERIN-4-ALPHA-CARBINOLAMINE DEHYDRATASE"/>
    <property type="match status" value="1"/>
</dbReference>
<evidence type="ECO:0000256" key="4">
    <source>
        <dbReference type="HAMAP-Rule" id="MF_00434"/>
    </source>
</evidence>
<dbReference type="CDD" id="cd00914">
    <property type="entry name" value="PCD_DCoH_subfamily_b"/>
    <property type="match status" value="1"/>
</dbReference>
<sequence>MSRAKLDSEAIARALSELNASAAAPWSVAEGKLHKAFQFKDFVDAFGFMSRVALVAESMDHHPEWSNVYSRVVVDLSTHDADGITVLDFTLASRIEALSG</sequence>
<dbReference type="Gene3D" id="3.30.1360.20">
    <property type="entry name" value="Transcriptional coactivator/pterin dehydratase"/>
    <property type="match status" value="1"/>
</dbReference>
<dbReference type="NCBIfam" id="NF002017">
    <property type="entry name" value="PRK00823.1-2"/>
    <property type="match status" value="1"/>
</dbReference>
<dbReference type="GO" id="GO:0008124">
    <property type="term" value="F:4-alpha-hydroxytetrahydrobiopterin dehydratase activity"/>
    <property type="evidence" value="ECO:0007669"/>
    <property type="project" value="UniProtKB-UniRule"/>
</dbReference>
<keyword evidence="3 4" id="KW-0456">Lyase</keyword>
<gene>
    <name evidence="5" type="ORF">SAMN05421783_13118</name>
</gene>
<dbReference type="Proteomes" id="UP000198816">
    <property type="component" value="Unassembled WGS sequence"/>
</dbReference>
<name>A0A1H3C855_THIRO</name>
<comment type="similarity">
    <text evidence="2 4">Belongs to the pterin-4-alpha-carbinolamine dehydratase family.</text>
</comment>
<evidence type="ECO:0000256" key="1">
    <source>
        <dbReference type="ARBA" id="ARBA00001554"/>
    </source>
</evidence>
<dbReference type="RefSeq" id="WP_093037359.1">
    <property type="nucleotide sequence ID" value="NZ_FNNZ01000031.1"/>
</dbReference>
<dbReference type="STRING" id="1058.SAMN05421783_13118"/>
<dbReference type="SUPFAM" id="SSF55248">
    <property type="entry name" value="PCD-like"/>
    <property type="match status" value="1"/>
</dbReference>
<comment type="catalytic activity">
    <reaction evidence="1 4">
        <text>(4aS,6R)-4a-hydroxy-L-erythro-5,6,7,8-tetrahydrobiopterin = (6R)-L-erythro-6,7-dihydrobiopterin + H2O</text>
        <dbReference type="Rhea" id="RHEA:11920"/>
        <dbReference type="ChEBI" id="CHEBI:15377"/>
        <dbReference type="ChEBI" id="CHEBI:15642"/>
        <dbReference type="ChEBI" id="CHEBI:43120"/>
        <dbReference type="EC" id="4.2.1.96"/>
    </reaction>
</comment>
<evidence type="ECO:0000313" key="5">
    <source>
        <dbReference type="EMBL" id="SDX50078.1"/>
    </source>
</evidence>
<dbReference type="Pfam" id="PF01329">
    <property type="entry name" value="Pterin_4a"/>
    <property type="match status" value="1"/>
</dbReference>
<dbReference type="EC" id="4.2.1.96" evidence="4"/>
<dbReference type="PANTHER" id="PTHR12599">
    <property type="entry name" value="PTERIN-4-ALPHA-CARBINOLAMINE DEHYDRATASE"/>
    <property type="match status" value="1"/>
</dbReference>
<dbReference type="HAMAP" id="MF_00434">
    <property type="entry name" value="Pterin_4_alpha"/>
    <property type="match status" value="1"/>
</dbReference>